<keyword evidence="1" id="KW-0812">Transmembrane</keyword>
<proteinExistence type="predicted"/>
<feature type="transmembrane region" description="Helical" evidence="1">
    <location>
        <begin position="6"/>
        <end position="28"/>
    </location>
</feature>
<dbReference type="RefSeq" id="WP_184493924.1">
    <property type="nucleotide sequence ID" value="NZ_JACIJO010000001.1"/>
</dbReference>
<keyword evidence="3" id="KW-1185">Reference proteome</keyword>
<keyword evidence="1" id="KW-0472">Membrane</keyword>
<reference evidence="2 3" key="1">
    <citation type="submission" date="2020-08" db="EMBL/GenBank/DDBJ databases">
        <title>Genomic Encyclopedia of Type Strains, Phase IV (KMG-IV): sequencing the most valuable type-strain genomes for metagenomic binning, comparative biology and taxonomic classification.</title>
        <authorList>
            <person name="Goeker M."/>
        </authorList>
    </citation>
    <scope>NUCLEOTIDE SEQUENCE [LARGE SCALE GENOMIC DNA]</scope>
    <source>
        <strain evidence="2 3">DSM 102044</strain>
    </source>
</reference>
<organism evidence="2 3">
    <name type="scientific">Algoriphagus iocasae</name>
    <dbReference type="NCBI Taxonomy" id="1836499"/>
    <lineage>
        <taxon>Bacteria</taxon>
        <taxon>Pseudomonadati</taxon>
        <taxon>Bacteroidota</taxon>
        <taxon>Cytophagia</taxon>
        <taxon>Cytophagales</taxon>
        <taxon>Cyclobacteriaceae</taxon>
        <taxon>Algoriphagus</taxon>
    </lineage>
</organism>
<dbReference type="AlphaFoldDB" id="A0A841ML86"/>
<protein>
    <submittedName>
        <fullName evidence="2">Uncharacterized protein</fullName>
    </submittedName>
</protein>
<gene>
    <name evidence="2" type="ORF">FHS59_001189</name>
</gene>
<sequence>MMDLSLAEWLGVGGFFLSIISIGLTFYFENRRTKGKIKVIIKSLKKRTAKENCVVVFQVEIVNSSLEKRYIKSIYQHNSRGRFGLYFIKNEKNKNQIKRWYQKEEFSKPIALERGELTLLKYELFYKSEWSGSKVYFKFLVLDSLGKKYKSSGIYFIPNQLPEAPLNPGVMYL</sequence>
<evidence type="ECO:0000313" key="3">
    <source>
        <dbReference type="Proteomes" id="UP000588604"/>
    </source>
</evidence>
<dbReference type="Proteomes" id="UP000588604">
    <property type="component" value="Unassembled WGS sequence"/>
</dbReference>
<keyword evidence="1" id="KW-1133">Transmembrane helix</keyword>
<evidence type="ECO:0000313" key="2">
    <source>
        <dbReference type="EMBL" id="MBB6325574.1"/>
    </source>
</evidence>
<name>A0A841ML86_9BACT</name>
<evidence type="ECO:0000256" key="1">
    <source>
        <dbReference type="SAM" id="Phobius"/>
    </source>
</evidence>
<comment type="caution">
    <text evidence="2">The sequence shown here is derived from an EMBL/GenBank/DDBJ whole genome shotgun (WGS) entry which is preliminary data.</text>
</comment>
<accession>A0A841ML86</accession>
<dbReference type="EMBL" id="JACIJO010000001">
    <property type="protein sequence ID" value="MBB6325574.1"/>
    <property type="molecule type" value="Genomic_DNA"/>
</dbReference>